<proteinExistence type="predicted"/>
<organism evidence="1 2">
    <name type="scientific">Sulfitobacter porphyrae</name>
    <dbReference type="NCBI Taxonomy" id="1246864"/>
    <lineage>
        <taxon>Bacteria</taxon>
        <taxon>Pseudomonadati</taxon>
        <taxon>Pseudomonadota</taxon>
        <taxon>Alphaproteobacteria</taxon>
        <taxon>Rhodobacterales</taxon>
        <taxon>Roseobacteraceae</taxon>
        <taxon>Sulfitobacter</taxon>
    </lineage>
</organism>
<reference evidence="2" key="1">
    <citation type="journal article" date="2019" name="Int. J. Syst. Evol. Microbiol.">
        <title>The Global Catalogue of Microorganisms (GCM) 10K type strain sequencing project: providing services to taxonomists for standard genome sequencing and annotation.</title>
        <authorList>
            <consortium name="The Broad Institute Genomics Platform"/>
            <consortium name="The Broad Institute Genome Sequencing Center for Infectious Disease"/>
            <person name="Wu L."/>
            <person name="Ma J."/>
        </authorList>
    </citation>
    <scope>NUCLEOTIDE SEQUENCE [LARGE SCALE GENOMIC DNA]</scope>
    <source>
        <strain evidence="2">CCUG 66188</strain>
    </source>
</reference>
<keyword evidence="2" id="KW-1185">Reference proteome</keyword>
<dbReference type="EMBL" id="JBHSWG010000001">
    <property type="protein sequence ID" value="MFC6760771.1"/>
    <property type="molecule type" value="Genomic_DNA"/>
</dbReference>
<protein>
    <submittedName>
        <fullName evidence="1">Uncharacterized protein</fullName>
    </submittedName>
</protein>
<comment type="caution">
    <text evidence="1">The sequence shown here is derived from an EMBL/GenBank/DDBJ whole genome shotgun (WGS) entry which is preliminary data.</text>
</comment>
<evidence type="ECO:0000313" key="2">
    <source>
        <dbReference type="Proteomes" id="UP001596353"/>
    </source>
</evidence>
<sequence length="66" mass="7323">MEEGDTVAIGAQVGMDTPDSYYLRQWGGLEMGGAAPASAMFRAMKPPARYRAETKFCSEMPFQEER</sequence>
<name>A0ABW2B6D2_9RHOB</name>
<accession>A0ABW2B6D2</accession>
<dbReference type="Proteomes" id="UP001596353">
    <property type="component" value="Unassembled WGS sequence"/>
</dbReference>
<evidence type="ECO:0000313" key="1">
    <source>
        <dbReference type="EMBL" id="MFC6760771.1"/>
    </source>
</evidence>
<gene>
    <name evidence="1" type="ORF">ACFQFQ_16735</name>
</gene>